<dbReference type="SUPFAM" id="SSF161098">
    <property type="entry name" value="MetI-like"/>
    <property type="match status" value="1"/>
</dbReference>
<feature type="transmembrane region" description="Helical" evidence="7">
    <location>
        <begin position="205"/>
        <end position="225"/>
    </location>
</feature>
<organism evidence="9 10">
    <name type="scientific">Candidatus Fimimorpha faecalis</name>
    <dbReference type="NCBI Taxonomy" id="2840824"/>
    <lineage>
        <taxon>Bacteria</taxon>
        <taxon>Bacillati</taxon>
        <taxon>Bacillota</taxon>
        <taxon>Clostridia</taxon>
        <taxon>Eubacteriales</taxon>
        <taxon>Candidatus Fimimorpha</taxon>
    </lineage>
</organism>
<evidence type="ECO:0000256" key="4">
    <source>
        <dbReference type="ARBA" id="ARBA00022692"/>
    </source>
</evidence>
<evidence type="ECO:0000256" key="1">
    <source>
        <dbReference type="ARBA" id="ARBA00004651"/>
    </source>
</evidence>
<evidence type="ECO:0000256" key="2">
    <source>
        <dbReference type="ARBA" id="ARBA00022448"/>
    </source>
</evidence>
<comment type="similarity">
    <text evidence="7">Belongs to the binding-protein-dependent transport system permease family.</text>
</comment>
<comment type="subcellular location">
    <subcellularLocation>
        <location evidence="1 7">Cell membrane</location>
        <topology evidence="1 7">Multi-pass membrane protein</topology>
    </subcellularLocation>
</comment>
<keyword evidence="6 7" id="KW-0472">Membrane</keyword>
<evidence type="ECO:0000256" key="7">
    <source>
        <dbReference type="RuleBase" id="RU363032"/>
    </source>
</evidence>
<dbReference type="InterPro" id="IPR035906">
    <property type="entry name" value="MetI-like_sf"/>
</dbReference>
<reference evidence="9" key="2">
    <citation type="journal article" date="2021" name="PeerJ">
        <title>Extensive microbial diversity within the chicken gut microbiome revealed by metagenomics and culture.</title>
        <authorList>
            <person name="Gilroy R."/>
            <person name="Ravi A."/>
            <person name="Getino M."/>
            <person name="Pursley I."/>
            <person name="Horton D.L."/>
            <person name="Alikhan N.F."/>
            <person name="Baker D."/>
            <person name="Gharbi K."/>
            <person name="Hall N."/>
            <person name="Watson M."/>
            <person name="Adriaenssens E.M."/>
            <person name="Foster-Nyarko E."/>
            <person name="Jarju S."/>
            <person name="Secka A."/>
            <person name="Antonio M."/>
            <person name="Oren A."/>
            <person name="Chaudhuri R.R."/>
            <person name="La Ragione R."/>
            <person name="Hildebrand F."/>
            <person name="Pallen M.J."/>
        </authorList>
    </citation>
    <scope>NUCLEOTIDE SEQUENCE</scope>
    <source>
        <strain evidence="9">ChiW13-3771</strain>
    </source>
</reference>
<evidence type="ECO:0000256" key="6">
    <source>
        <dbReference type="ARBA" id="ARBA00023136"/>
    </source>
</evidence>
<dbReference type="PROSITE" id="PS50928">
    <property type="entry name" value="ABC_TM1"/>
    <property type="match status" value="1"/>
</dbReference>
<keyword evidence="2 7" id="KW-0813">Transport</keyword>
<reference evidence="9" key="1">
    <citation type="submission" date="2020-10" db="EMBL/GenBank/DDBJ databases">
        <authorList>
            <person name="Gilroy R."/>
        </authorList>
    </citation>
    <scope>NUCLEOTIDE SEQUENCE</scope>
    <source>
        <strain evidence="9">ChiW13-3771</strain>
    </source>
</reference>
<feature type="domain" description="ABC transmembrane type-1" evidence="8">
    <location>
        <begin position="72"/>
        <end position="277"/>
    </location>
</feature>
<dbReference type="Proteomes" id="UP000824201">
    <property type="component" value="Unassembled WGS sequence"/>
</dbReference>
<protein>
    <submittedName>
        <fullName evidence="9">Sugar ABC transporter permease</fullName>
    </submittedName>
</protein>
<dbReference type="AlphaFoldDB" id="A0A9D1EFB7"/>
<dbReference type="InterPro" id="IPR000515">
    <property type="entry name" value="MetI-like"/>
</dbReference>
<evidence type="ECO:0000313" key="10">
    <source>
        <dbReference type="Proteomes" id="UP000824201"/>
    </source>
</evidence>
<accession>A0A9D1EFB7</accession>
<gene>
    <name evidence="9" type="ORF">IAC96_10380</name>
</gene>
<keyword evidence="4 7" id="KW-0812">Transmembrane</keyword>
<keyword evidence="5 7" id="KW-1133">Transmembrane helix</keyword>
<dbReference type="PANTHER" id="PTHR30193">
    <property type="entry name" value="ABC TRANSPORTER PERMEASE PROTEIN"/>
    <property type="match status" value="1"/>
</dbReference>
<evidence type="ECO:0000313" key="9">
    <source>
        <dbReference type="EMBL" id="HIR89347.1"/>
    </source>
</evidence>
<proteinExistence type="inferred from homology"/>
<sequence length="290" mass="33360">MKRRAKNIRFFARSKRYLVFFLPSWIGILIFFIVPFGVVIWYSLLDNPVNKVFVGLQNFITTISNEAFQIAVKNTILFSLQAVPLAVILSLGLAVLLDCKIAFRSQLRTCLLSPMMVPVASVMLVWRILFDYHGIWNEWFQTSVDWLKSNSGQFVILLLFLWKNLGYNMILFLASLSSIPKDAVEVAVLEGASSLRLFFKIKLRYLSPALFFVTLMSFVNSFKVFREVYIMTGDYPYESLYLLQHFINNTFRTLDYQKMSAAAVLISIAMIIIIGVLFLAENWFGKDVEG</sequence>
<feature type="transmembrane region" description="Helical" evidence="7">
    <location>
        <begin position="259"/>
        <end position="280"/>
    </location>
</feature>
<feature type="transmembrane region" description="Helical" evidence="7">
    <location>
        <begin position="76"/>
        <end position="97"/>
    </location>
</feature>
<feature type="transmembrane region" description="Helical" evidence="7">
    <location>
        <begin position="109"/>
        <end position="129"/>
    </location>
</feature>
<dbReference type="EMBL" id="DVHN01000134">
    <property type="protein sequence ID" value="HIR89347.1"/>
    <property type="molecule type" value="Genomic_DNA"/>
</dbReference>
<dbReference type="GO" id="GO:0055085">
    <property type="term" value="P:transmembrane transport"/>
    <property type="evidence" value="ECO:0007669"/>
    <property type="project" value="InterPro"/>
</dbReference>
<dbReference type="Gene3D" id="1.10.3720.10">
    <property type="entry name" value="MetI-like"/>
    <property type="match status" value="1"/>
</dbReference>
<dbReference type="CDD" id="cd06261">
    <property type="entry name" value="TM_PBP2"/>
    <property type="match status" value="1"/>
</dbReference>
<comment type="caution">
    <text evidence="9">The sequence shown here is derived from an EMBL/GenBank/DDBJ whole genome shotgun (WGS) entry which is preliminary data.</text>
</comment>
<name>A0A9D1EFB7_9FIRM</name>
<evidence type="ECO:0000256" key="5">
    <source>
        <dbReference type="ARBA" id="ARBA00022989"/>
    </source>
</evidence>
<feature type="transmembrane region" description="Helical" evidence="7">
    <location>
        <begin position="154"/>
        <end position="174"/>
    </location>
</feature>
<dbReference type="Pfam" id="PF00528">
    <property type="entry name" value="BPD_transp_1"/>
    <property type="match status" value="1"/>
</dbReference>
<evidence type="ECO:0000256" key="3">
    <source>
        <dbReference type="ARBA" id="ARBA00022475"/>
    </source>
</evidence>
<evidence type="ECO:0000259" key="8">
    <source>
        <dbReference type="PROSITE" id="PS50928"/>
    </source>
</evidence>
<dbReference type="InterPro" id="IPR051393">
    <property type="entry name" value="ABC_transporter_permease"/>
</dbReference>
<dbReference type="GO" id="GO:0005886">
    <property type="term" value="C:plasma membrane"/>
    <property type="evidence" value="ECO:0007669"/>
    <property type="project" value="UniProtKB-SubCell"/>
</dbReference>
<keyword evidence="3" id="KW-1003">Cell membrane</keyword>
<dbReference type="PANTHER" id="PTHR30193:SF37">
    <property type="entry name" value="INNER MEMBRANE ABC TRANSPORTER PERMEASE PROTEIN YCJO"/>
    <property type="match status" value="1"/>
</dbReference>
<feature type="transmembrane region" description="Helical" evidence="7">
    <location>
        <begin position="20"/>
        <end position="44"/>
    </location>
</feature>